<evidence type="ECO:0000256" key="7">
    <source>
        <dbReference type="SAM" id="MobiDB-lite"/>
    </source>
</evidence>
<feature type="region of interest" description="Disordered" evidence="7">
    <location>
        <begin position="150"/>
        <end position="184"/>
    </location>
</feature>
<dbReference type="InterPro" id="IPR007353">
    <property type="entry name" value="DUF421"/>
</dbReference>
<dbReference type="Pfam" id="PF04239">
    <property type="entry name" value="DUF421"/>
    <property type="match status" value="1"/>
</dbReference>
<dbReference type="AlphaFoldDB" id="A0A117I2E5"/>
<evidence type="ECO:0000256" key="4">
    <source>
        <dbReference type="ARBA" id="ARBA00022692"/>
    </source>
</evidence>
<protein>
    <submittedName>
        <fullName evidence="10">Membrane protein</fullName>
    </submittedName>
</protein>
<keyword evidence="3" id="KW-1003">Cell membrane</keyword>
<evidence type="ECO:0000256" key="8">
    <source>
        <dbReference type="SAM" id="Phobius"/>
    </source>
</evidence>
<keyword evidence="6 8" id="KW-0472">Membrane</keyword>
<proteinExistence type="inferred from homology"/>
<evidence type="ECO:0000256" key="3">
    <source>
        <dbReference type="ARBA" id="ARBA00022475"/>
    </source>
</evidence>
<feature type="compositionally biased region" description="Low complexity" evidence="7">
    <location>
        <begin position="156"/>
        <end position="174"/>
    </location>
</feature>
<gene>
    <name evidence="10" type="ORF">PAHA3_3661</name>
</gene>
<evidence type="ECO:0000256" key="2">
    <source>
        <dbReference type="ARBA" id="ARBA00006448"/>
    </source>
</evidence>
<accession>A0A117I2E5</accession>
<dbReference type="InterPro" id="IPR023090">
    <property type="entry name" value="UPF0702_alpha/beta_dom_sf"/>
</dbReference>
<sequence length="252" mass="28429">MNFPDVGAHIFRTILMYFLVYCAIRVMGKREIGKLSMFDLVVSIMLAEMAAFVIEDIDKPLSHGIAPMLTVIIVQIGMAFVGLKSRRLRLMIDGKPTVLISKGVLHRDEMRKQRYNLDDLLLQLREQNVDSIGEVDFAILETTGKLTVFPKDQNASNDSSSSGSDSDESSSSKSKTGKDQIDGFPNIKYEGLPLPLIMDGKVQDQNLELIQRTRFWLKNQIQHNGIMDFKDVFICSIDHNGKVYVSPKDDKK</sequence>
<comment type="subcellular location">
    <subcellularLocation>
        <location evidence="1">Cell membrane</location>
        <topology evidence="1">Multi-pass membrane protein</topology>
    </subcellularLocation>
</comment>
<dbReference type="GO" id="GO:0005886">
    <property type="term" value="C:plasma membrane"/>
    <property type="evidence" value="ECO:0007669"/>
    <property type="project" value="UniProtKB-SubCell"/>
</dbReference>
<evidence type="ECO:0000256" key="5">
    <source>
        <dbReference type="ARBA" id="ARBA00022989"/>
    </source>
</evidence>
<feature type="transmembrane region" description="Helical" evidence="8">
    <location>
        <begin position="60"/>
        <end position="83"/>
    </location>
</feature>
<comment type="caution">
    <text evidence="10">The sequence shown here is derived from an EMBL/GenBank/DDBJ whole genome shotgun (WGS) entry which is preliminary data.</text>
</comment>
<reference evidence="10 11" key="1">
    <citation type="journal article" date="2016" name="Genome Announc.">
        <title>Draft Genome Sequence of Paenibacillus amylolyticus Heshi-A3, Isolated from Fermented Rice Bran in a Japanese Fermented Seafood Dish.</title>
        <authorList>
            <person name="Akuzawa S."/>
            <person name="Nagaoka J."/>
            <person name="Kanekatsu M."/>
            <person name="Kubota E."/>
            <person name="Ohtake R."/>
            <person name="Suzuki T."/>
            <person name="Kanesaki Y."/>
        </authorList>
    </citation>
    <scope>NUCLEOTIDE SEQUENCE [LARGE SCALE GENOMIC DNA]</scope>
    <source>
        <strain evidence="10 11">Heshi-A3</strain>
    </source>
</reference>
<feature type="transmembrane region" description="Helical" evidence="8">
    <location>
        <begin position="36"/>
        <end position="54"/>
    </location>
</feature>
<keyword evidence="4 8" id="KW-0812">Transmembrane</keyword>
<keyword evidence="5 8" id="KW-1133">Transmembrane helix</keyword>
<evidence type="ECO:0000256" key="1">
    <source>
        <dbReference type="ARBA" id="ARBA00004651"/>
    </source>
</evidence>
<reference evidence="11" key="2">
    <citation type="submission" date="2016-01" db="EMBL/GenBank/DDBJ databases">
        <title>Draft Genome Sequence of Paenibacillus amylolyticus Heshi-A3 that Was Isolated from Fermented Rice Bran with Aging Salted Mackerel, Which Was Named Heshiko as Traditional Fermented Seafood in Japan.</title>
        <authorList>
            <person name="Akuzawa S."/>
            <person name="Nakagawa J."/>
            <person name="Kanekatsu T."/>
            <person name="Kubota E."/>
            <person name="Ohtake R."/>
            <person name="Suzuki T."/>
            <person name="Kanesaki Y."/>
        </authorList>
    </citation>
    <scope>NUCLEOTIDE SEQUENCE [LARGE SCALE GENOMIC DNA]</scope>
    <source>
        <strain evidence="11">Heshi-A3</strain>
    </source>
</reference>
<dbReference type="Gene3D" id="3.30.240.20">
    <property type="entry name" value="bsu07140 like domains"/>
    <property type="match status" value="2"/>
</dbReference>
<feature type="transmembrane region" description="Helical" evidence="8">
    <location>
        <begin position="6"/>
        <end position="24"/>
    </location>
</feature>
<dbReference type="PANTHER" id="PTHR34582">
    <property type="entry name" value="UPF0702 TRANSMEMBRANE PROTEIN YCAP"/>
    <property type="match status" value="1"/>
</dbReference>
<evidence type="ECO:0000259" key="9">
    <source>
        <dbReference type="Pfam" id="PF04239"/>
    </source>
</evidence>
<organism evidence="10 11">
    <name type="scientific">Paenibacillus amylolyticus</name>
    <dbReference type="NCBI Taxonomy" id="1451"/>
    <lineage>
        <taxon>Bacteria</taxon>
        <taxon>Bacillati</taxon>
        <taxon>Bacillota</taxon>
        <taxon>Bacilli</taxon>
        <taxon>Bacillales</taxon>
        <taxon>Paenibacillaceae</taxon>
        <taxon>Paenibacillus</taxon>
    </lineage>
</organism>
<dbReference type="EMBL" id="BCNV01000001">
    <property type="protein sequence ID" value="GAS83583.1"/>
    <property type="molecule type" value="Genomic_DNA"/>
</dbReference>
<dbReference type="Proteomes" id="UP000069697">
    <property type="component" value="Unassembled WGS sequence"/>
</dbReference>
<evidence type="ECO:0000313" key="11">
    <source>
        <dbReference type="Proteomes" id="UP000069697"/>
    </source>
</evidence>
<comment type="similarity">
    <text evidence="2">Belongs to the UPF0702 family.</text>
</comment>
<feature type="domain" description="YetF C-terminal" evidence="9">
    <location>
        <begin position="84"/>
        <end position="237"/>
    </location>
</feature>
<dbReference type="PANTHER" id="PTHR34582:SF6">
    <property type="entry name" value="UPF0702 TRANSMEMBRANE PROTEIN YCAP"/>
    <property type="match status" value="1"/>
</dbReference>
<evidence type="ECO:0000313" key="10">
    <source>
        <dbReference type="EMBL" id="GAS83583.1"/>
    </source>
</evidence>
<name>A0A117I2E5_PAEAM</name>
<evidence type="ECO:0000256" key="6">
    <source>
        <dbReference type="ARBA" id="ARBA00023136"/>
    </source>
</evidence>